<organism evidence="2 3">
    <name type="scientific">Candidatus Coprovicinus avistercoris</name>
    <dbReference type="NCBI Taxonomy" id="2840754"/>
    <lineage>
        <taxon>Bacteria</taxon>
        <taxon>Bacillati</taxon>
        <taxon>Actinomycetota</taxon>
        <taxon>Coriobacteriia</taxon>
        <taxon>Coriobacteriales</taxon>
        <taxon>Coriobacteriaceae</taxon>
        <taxon>Coriobacteriaceae incertae sedis</taxon>
        <taxon>Candidatus Coprovicinus</taxon>
    </lineage>
</organism>
<dbReference type="GO" id="GO:0008289">
    <property type="term" value="F:lipid binding"/>
    <property type="evidence" value="ECO:0007669"/>
    <property type="project" value="UniProtKB-KW"/>
</dbReference>
<dbReference type="PANTHER" id="PTHR33434:SF2">
    <property type="entry name" value="FATTY ACID-BINDING PROTEIN TM_1468"/>
    <property type="match status" value="1"/>
</dbReference>
<protein>
    <submittedName>
        <fullName evidence="2">DegV family protein</fullName>
    </submittedName>
</protein>
<reference evidence="2" key="1">
    <citation type="submission" date="2020-10" db="EMBL/GenBank/DDBJ databases">
        <authorList>
            <person name="Gilroy R."/>
        </authorList>
    </citation>
    <scope>NUCLEOTIDE SEQUENCE</scope>
    <source>
        <strain evidence="2">ChiHjej12B11-29160</strain>
    </source>
</reference>
<name>A0A9D1L547_9ACTN</name>
<dbReference type="Gene3D" id="3.30.1180.10">
    <property type="match status" value="1"/>
</dbReference>
<comment type="caution">
    <text evidence="2">The sequence shown here is derived from an EMBL/GenBank/DDBJ whole genome shotgun (WGS) entry which is preliminary data.</text>
</comment>
<dbReference type="AlphaFoldDB" id="A0A9D1L547"/>
<proteinExistence type="predicted"/>
<evidence type="ECO:0000313" key="2">
    <source>
        <dbReference type="EMBL" id="HIU24306.1"/>
    </source>
</evidence>
<dbReference type="Pfam" id="PF02645">
    <property type="entry name" value="DegV"/>
    <property type="match status" value="1"/>
</dbReference>
<dbReference type="EMBL" id="DVMQ01000016">
    <property type="protein sequence ID" value="HIU24306.1"/>
    <property type="molecule type" value="Genomic_DNA"/>
</dbReference>
<dbReference type="InterPro" id="IPR043168">
    <property type="entry name" value="DegV_C"/>
</dbReference>
<gene>
    <name evidence="2" type="ORF">IAD17_05240</name>
</gene>
<evidence type="ECO:0000256" key="1">
    <source>
        <dbReference type="ARBA" id="ARBA00023121"/>
    </source>
</evidence>
<sequence>MLANKTCTLIFDSCADFAPSVAERLGIEVIHFPYVVDGKEYLDDLWQSQTPHEFYEKMRKGAQVSTSAVSPGRYYEVFSKAYERGIPAIYFGLTAGLSSSISCAEQAAEMVRSEHPDFELYVMDNLLPSATAELFAIEAVRQLNNGLSAAELYEWAKDARYFIQGYFTLDNFDALAAGGRIPPAAAQIGGKLDVKPELSYDLNGSLTLRGVCRGRRKALKAILAEFRENYSHDTSLPVAIVTADAEKDGDWLEAAARKEPGCEDLVVIRSSISPVIGSHTGPGMVGFGFWAKDRREKMSITDRIARKVRGSGKEK</sequence>
<dbReference type="PANTHER" id="PTHR33434">
    <property type="entry name" value="DEGV DOMAIN-CONTAINING PROTEIN DR_1986-RELATED"/>
    <property type="match status" value="1"/>
</dbReference>
<dbReference type="InterPro" id="IPR050270">
    <property type="entry name" value="DegV_domain_contain"/>
</dbReference>
<keyword evidence="1" id="KW-0446">Lipid-binding</keyword>
<dbReference type="SUPFAM" id="SSF82549">
    <property type="entry name" value="DAK1/DegV-like"/>
    <property type="match status" value="1"/>
</dbReference>
<dbReference type="NCBIfam" id="TIGR00762">
    <property type="entry name" value="DegV"/>
    <property type="match status" value="1"/>
</dbReference>
<dbReference type="Proteomes" id="UP000824078">
    <property type="component" value="Unassembled WGS sequence"/>
</dbReference>
<dbReference type="PROSITE" id="PS51482">
    <property type="entry name" value="DEGV"/>
    <property type="match status" value="1"/>
</dbReference>
<evidence type="ECO:0000313" key="3">
    <source>
        <dbReference type="Proteomes" id="UP000824078"/>
    </source>
</evidence>
<dbReference type="InterPro" id="IPR003797">
    <property type="entry name" value="DegV"/>
</dbReference>
<accession>A0A9D1L547</accession>
<reference evidence="2" key="2">
    <citation type="journal article" date="2021" name="PeerJ">
        <title>Extensive microbial diversity within the chicken gut microbiome revealed by metagenomics and culture.</title>
        <authorList>
            <person name="Gilroy R."/>
            <person name="Ravi A."/>
            <person name="Getino M."/>
            <person name="Pursley I."/>
            <person name="Horton D.L."/>
            <person name="Alikhan N.F."/>
            <person name="Baker D."/>
            <person name="Gharbi K."/>
            <person name="Hall N."/>
            <person name="Watson M."/>
            <person name="Adriaenssens E.M."/>
            <person name="Foster-Nyarko E."/>
            <person name="Jarju S."/>
            <person name="Secka A."/>
            <person name="Antonio M."/>
            <person name="Oren A."/>
            <person name="Chaudhuri R.R."/>
            <person name="La Ragione R."/>
            <person name="Hildebrand F."/>
            <person name="Pallen M.J."/>
        </authorList>
    </citation>
    <scope>NUCLEOTIDE SEQUENCE</scope>
    <source>
        <strain evidence="2">ChiHjej12B11-29160</strain>
    </source>
</reference>
<dbReference type="Gene3D" id="3.40.50.10170">
    <property type="match status" value="1"/>
</dbReference>